<name>A0A9P0D443_9CUCU</name>
<dbReference type="Proteomes" id="UP001153636">
    <property type="component" value="Chromosome 4"/>
</dbReference>
<organism evidence="1 2">
    <name type="scientific">Psylliodes chrysocephalus</name>
    <dbReference type="NCBI Taxonomy" id="3402493"/>
    <lineage>
        <taxon>Eukaryota</taxon>
        <taxon>Metazoa</taxon>
        <taxon>Ecdysozoa</taxon>
        <taxon>Arthropoda</taxon>
        <taxon>Hexapoda</taxon>
        <taxon>Insecta</taxon>
        <taxon>Pterygota</taxon>
        <taxon>Neoptera</taxon>
        <taxon>Endopterygota</taxon>
        <taxon>Coleoptera</taxon>
        <taxon>Polyphaga</taxon>
        <taxon>Cucujiformia</taxon>
        <taxon>Chrysomeloidea</taxon>
        <taxon>Chrysomelidae</taxon>
        <taxon>Galerucinae</taxon>
        <taxon>Alticini</taxon>
        <taxon>Psylliodes</taxon>
    </lineage>
</organism>
<accession>A0A9P0D443</accession>
<gene>
    <name evidence="1" type="ORF">PSYICH_LOCUS10142</name>
</gene>
<evidence type="ECO:0000313" key="1">
    <source>
        <dbReference type="EMBL" id="CAH1109511.1"/>
    </source>
</evidence>
<keyword evidence="2" id="KW-1185">Reference proteome</keyword>
<dbReference type="AlphaFoldDB" id="A0A9P0D443"/>
<protein>
    <submittedName>
        <fullName evidence="1">Uncharacterized protein</fullName>
    </submittedName>
</protein>
<proteinExistence type="predicted"/>
<reference evidence="1" key="1">
    <citation type="submission" date="2022-01" db="EMBL/GenBank/DDBJ databases">
        <authorList>
            <person name="King R."/>
        </authorList>
    </citation>
    <scope>NUCLEOTIDE SEQUENCE</scope>
</reference>
<sequence>MPIRTSPRWSAQTPVRLGAQGRTATYTSMQNTSKAVARPPNQFTMCCNISVPRPITGQQLTSSTVVHKLCCQVLTLQFNRQTHSGPRNSDCHYVGHCSPTGTETDVLRFSR</sequence>
<dbReference type="EMBL" id="OV651816">
    <property type="protein sequence ID" value="CAH1109511.1"/>
    <property type="molecule type" value="Genomic_DNA"/>
</dbReference>
<evidence type="ECO:0000313" key="2">
    <source>
        <dbReference type="Proteomes" id="UP001153636"/>
    </source>
</evidence>